<dbReference type="PANTHER" id="PTHR33565">
    <property type="entry name" value="DORMANCY-ASSOCIATED PROTEIN 1"/>
    <property type="match status" value="1"/>
</dbReference>
<proteinExistence type="inferred from homology"/>
<evidence type="ECO:0000313" key="4">
    <source>
        <dbReference type="Proteomes" id="UP001177140"/>
    </source>
</evidence>
<keyword evidence="4" id="KW-1185">Reference proteome</keyword>
<feature type="region of interest" description="Disordered" evidence="2">
    <location>
        <begin position="1"/>
        <end position="40"/>
    </location>
</feature>
<dbReference type="AlphaFoldDB" id="A0AA41V1X0"/>
<accession>A0AA41V1X0</accession>
<evidence type="ECO:0000256" key="2">
    <source>
        <dbReference type="SAM" id="MobiDB-lite"/>
    </source>
</evidence>
<dbReference type="InterPro" id="IPR008406">
    <property type="entry name" value="DRM/ARP"/>
</dbReference>
<sequence length="122" mass="13136">MGLLENLWDDTLAGPRPETGLKKLRRYDSGPLPSSQDVPISRSITILKSNCSNIHVSSADSSSSGPSSPAGSSTPGSPLSPWTPRRDAKKLMRMKSTSAALERAEPRSPTVYDWVVISAIDR</sequence>
<comment type="similarity">
    <text evidence="1">Belongs to the DRM1/ARP family.</text>
</comment>
<dbReference type="Proteomes" id="UP001177140">
    <property type="component" value="Unassembled WGS sequence"/>
</dbReference>
<protein>
    <submittedName>
        <fullName evidence="3">Uncharacterized protein</fullName>
    </submittedName>
</protein>
<name>A0AA41V1X0_PAPNU</name>
<feature type="compositionally biased region" description="Low complexity" evidence="2">
    <location>
        <begin position="57"/>
        <end position="80"/>
    </location>
</feature>
<evidence type="ECO:0000313" key="3">
    <source>
        <dbReference type="EMBL" id="MCL7021948.1"/>
    </source>
</evidence>
<organism evidence="3 4">
    <name type="scientific">Papaver nudicaule</name>
    <name type="common">Iceland poppy</name>
    <dbReference type="NCBI Taxonomy" id="74823"/>
    <lineage>
        <taxon>Eukaryota</taxon>
        <taxon>Viridiplantae</taxon>
        <taxon>Streptophyta</taxon>
        <taxon>Embryophyta</taxon>
        <taxon>Tracheophyta</taxon>
        <taxon>Spermatophyta</taxon>
        <taxon>Magnoliopsida</taxon>
        <taxon>Ranunculales</taxon>
        <taxon>Papaveraceae</taxon>
        <taxon>Papaveroideae</taxon>
        <taxon>Papaver</taxon>
    </lineage>
</organism>
<reference evidence="3" key="1">
    <citation type="submission" date="2022-03" db="EMBL/GenBank/DDBJ databases">
        <title>A functionally conserved STORR gene fusion in Papaver species that diverged 16.8 million years ago.</title>
        <authorList>
            <person name="Catania T."/>
        </authorList>
    </citation>
    <scope>NUCLEOTIDE SEQUENCE</scope>
    <source>
        <strain evidence="3">S-191538</strain>
    </source>
</reference>
<feature type="region of interest" description="Disordered" evidence="2">
    <location>
        <begin position="55"/>
        <end position="108"/>
    </location>
</feature>
<dbReference type="PANTHER" id="PTHR33565:SF20">
    <property type="entry name" value="DORMANCY-ASSOCIATED PROTEIN HOMOLOG 4"/>
    <property type="match status" value="1"/>
</dbReference>
<dbReference type="Pfam" id="PF05564">
    <property type="entry name" value="Auxin_repressed"/>
    <property type="match status" value="1"/>
</dbReference>
<gene>
    <name evidence="3" type="ORF">MKW94_000941</name>
</gene>
<dbReference type="EMBL" id="JAJJMA010006397">
    <property type="protein sequence ID" value="MCL7021948.1"/>
    <property type="molecule type" value="Genomic_DNA"/>
</dbReference>
<evidence type="ECO:0000256" key="1">
    <source>
        <dbReference type="ARBA" id="ARBA00010502"/>
    </source>
</evidence>
<comment type="caution">
    <text evidence="3">The sequence shown here is derived from an EMBL/GenBank/DDBJ whole genome shotgun (WGS) entry which is preliminary data.</text>
</comment>